<reference evidence="2" key="1">
    <citation type="journal article" date="2020" name="Stud. Mycol.">
        <title>101 Dothideomycetes genomes: a test case for predicting lifestyles and emergence of pathogens.</title>
        <authorList>
            <person name="Haridas S."/>
            <person name="Albert R."/>
            <person name="Binder M."/>
            <person name="Bloem J."/>
            <person name="Labutti K."/>
            <person name="Salamov A."/>
            <person name="Andreopoulos B."/>
            <person name="Baker S."/>
            <person name="Barry K."/>
            <person name="Bills G."/>
            <person name="Bluhm B."/>
            <person name="Cannon C."/>
            <person name="Castanera R."/>
            <person name="Culley D."/>
            <person name="Daum C."/>
            <person name="Ezra D."/>
            <person name="Gonzalez J."/>
            <person name="Henrissat B."/>
            <person name="Kuo A."/>
            <person name="Liang C."/>
            <person name="Lipzen A."/>
            <person name="Lutzoni F."/>
            <person name="Magnuson J."/>
            <person name="Mondo S."/>
            <person name="Nolan M."/>
            <person name="Ohm R."/>
            <person name="Pangilinan J."/>
            <person name="Park H.-J."/>
            <person name="Ramirez L."/>
            <person name="Alfaro M."/>
            <person name="Sun H."/>
            <person name="Tritt A."/>
            <person name="Yoshinaga Y."/>
            <person name="Zwiers L.-H."/>
            <person name="Turgeon B."/>
            <person name="Goodwin S."/>
            <person name="Spatafora J."/>
            <person name="Crous P."/>
            <person name="Grigoriev I."/>
        </authorList>
    </citation>
    <scope>NUCLEOTIDE SEQUENCE</scope>
    <source>
        <strain evidence="2">CBS 690.94</strain>
    </source>
</reference>
<dbReference type="Proteomes" id="UP000799764">
    <property type="component" value="Unassembled WGS sequence"/>
</dbReference>
<protein>
    <recommendedName>
        <fullName evidence="4">Secreted protein</fullName>
    </recommendedName>
</protein>
<comment type="caution">
    <text evidence="2">The sequence shown here is derived from an EMBL/GenBank/DDBJ whole genome shotgun (WGS) entry which is preliminary data.</text>
</comment>
<evidence type="ECO:0008006" key="4">
    <source>
        <dbReference type="Google" id="ProtNLM"/>
    </source>
</evidence>
<name>A0A9P4PTW7_9PLEO</name>
<feature type="signal peptide" evidence="1">
    <location>
        <begin position="1"/>
        <end position="26"/>
    </location>
</feature>
<organism evidence="2 3">
    <name type="scientific">Karstenula rhodostoma CBS 690.94</name>
    <dbReference type="NCBI Taxonomy" id="1392251"/>
    <lineage>
        <taxon>Eukaryota</taxon>
        <taxon>Fungi</taxon>
        <taxon>Dikarya</taxon>
        <taxon>Ascomycota</taxon>
        <taxon>Pezizomycotina</taxon>
        <taxon>Dothideomycetes</taxon>
        <taxon>Pleosporomycetidae</taxon>
        <taxon>Pleosporales</taxon>
        <taxon>Massarineae</taxon>
        <taxon>Didymosphaeriaceae</taxon>
        <taxon>Karstenula</taxon>
    </lineage>
</organism>
<proteinExistence type="predicted"/>
<gene>
    <name evidence="2" type="ORF">P171DRAFT_467884</name>
</gene>
<dbReference type="EMBL" id="MU001492">
    <property type="protein sequence ID" value="KAF2451270.1"/>
    <property type="molecule type" value="Genomic_DNA"/>
</dbReference>
<keyword evidence="1" id="KW-0732">Signal</keyword>
<accession>A0A9P4PTW7</accession>
<evidence type="ECO:0000313" key="2">
    <source>
        <dbReference type="EMBL" id="KAF2451270.1"/>
    </source>
</evidence>
<evidence type="ECO:0000256" key="1">
    <source>
        <dbReference type="SAM" id="SignalP"/>
    </source>
</evidence>
<evidence type="ECO:0000313" key="3">
    <source>
        <dbReference type="Proteomes" id="UP000799764"/>
    </source>
</evidence>
<dbReference type="AlphaFoldDB" id="A0A9P4PTW7"/>
<feature type="chain" id="PRO_5040249784" description="Secreted protein" evidence="1">
    <location>
        <begin position="27"/>
        <end position="76"/>
    </location>
</feature>
<sequence>MTMAVCSAQPCTLAWLISVFSRGSVAFSVYTHGRLFHSQSPHSTPSSVPPPLSLFSIRVISLSDRYLCTIMHSTGS</sequence>
<keyword evidence="3" id="KW-1185">Reference proteome</keyword>